<dbReference type="InterPro" id="IPR017847">
    <property type="entry name" value="T6SS_RhsGE_Vgr_subset"/>
</dbReference>
<keyword evidence="8" id="KW-1185">Reference proteome</keyword>
<evidence type="ECO:0000259" key="5">
    <source>
        <dbReference type="Pfam" id="PF04717"/>
    </source>
</evidence>
<evidence type="ECO:0000259" key="6">
    <source>
        <dbReference type="Pfam" id="PF22178"/>
    </source>
</evidence>
<dbReference type="Gene3D" id="4.10.220.110">
    <property type="match status" value="1"/>
</dbReference>
<feature type="domain" description="Gp5/Type VI secretion system Vgr protein OB-fold" evidence="5">
    <location>
        <begin position="383"/>
        <end position="451"/>
    </location>
</feature>
<evidence type="ECO:0000256" key="2">
    <source>
        <dbReference type="ARBA" id="ARBA00005558"/>
    </source>
</evidence>
<dbReference type="Pfam" id="PF22178">
    <property type="entry name" value="Gp5_trimer_C"/>
    <property type="match status" value="1"/>
</dbReference>
<dbReference type="InterPro" id="IPR006533">
    <property type="entry name" value="T6SS_Vgr_RhsGE"/>
</dbReference>
<dbReference type="PANTHER" id="PTHR32305:SF15">
    <property type="entry name" value="PROTEIN RHSA-RELATED"/>
    <property type="match status" value="1"/>
</dbReference>
<gene>
    <name evidence="7" type="primary">tssI</name>
    <name evidence="7" type="ORF">POL58_16075</name>
</gene>
<protein>
    <submittedName>
        <fullName evidence="7">Type VI secretion system tip protein TssI/VgrG</fullName>
    </submittedName>
</protein>
<evidence type="ECO:0000256" key="3">
    <source>
        <dbReference type="ARBA" id="ARBA00022525"/>
    </source>
</evidence>
<evidence type="ECO:0000313" key="7">
    <source>
        <dbReference type="EMBL" id="MDC0669271.1"/>
    </source>
</evidence>
<dbReference type="Proteomes" id="UP001217838">
    <property type="component" value="Unassembled WGS sequence"/>
</dbReference>
<sequence>MTETPIASLRVDGVQGLLVTRYTVDEGVSRPFEAAIEVASEAHDIGFDAVAMRPASLSIRAIRGVRHVHGIVARWEYLHTGLHYSHYRITVVPRAHRLALRKDVRIFQRLTTPEIAREVLLGAGLHADEFRLDVVGDHPRRDYCVQYREADLEFLHRILAREGMFYFFEHGEGGCVLVLADHPQAHGPAPGLDGPLRHDAGFATSRERLTEFCPRARLAPGKVTLRDFDPLRPSMPMQVDRVPGLDADLEVYDFPGGFVEEGLPFLQLGGSALGSRFGEVHSDRASSEGASDCPVLTPGHTLHVADNPRADLDGEYVITSLVHEGRQPGIAQVDAREPGSYSNRFTCLPAGVPVPLPRARERPQIPGIQSAIVVGPAGQPIHTDHLGRIKVQFHWDRKGARDERSSCWVRVVHPWGGHQHGFLSVPRVGTEVAVAFFEGDPDRPLVLGCLYSDDNAAPHALPAAHSRTSLRSQSVPGSGHNELCFEDRGGDEQVFLRAERDYSVYVQRDAKTTIDRGAHTTVKDARTARVGAENLTVDHDRNEAIGGDSFTAVEGTLVLDAGTFVLQVQRGAAIKAGDLGLSADGTLAVSATKGVSLRGPGGFITINAQGVFIQGTQIFLNSGGAPIEVPKPDVPQHDPPPSPTAAEEP</sequence>
<dbReference type="Gene3D" id="3.55.50.10">
    <property type="entry name" value="Baseplate protein-like domains"/>
    <property type="match status" value="1"/>
</dbReference>
<accession>A0ABT5B587</accession>
<evidence type="ECO:0000256" key="1">
    <source>
        <dbReference type="ARBA" id="ARBA00004613"/>
    </source>
</evidence>
<dbReference type="Gene3D" id="2.40.50.230">
    <property type="entry name" value="Gp5 N-terminal domain"/>
    <property type="match status" value="1"/>
</dbReference>
<dbReference type="RefSeq" id="WP_271999029.1">
    <property type="nucleotide sequence ID" value="NZ_JAQNDN010000007.1"/>
</dbReference>
<dbReference type="EMBL" id="JAQNDN010000007">
    <property type="protein sequence ID" value="MDC0669271.1"/>
    <property type="molecule type" value="Genomic_DNA"/>
</dbReference>
<dbReference type="SUPFAM" id="SSF69255">
    <property type="entry name" value="gp5 N-terminal domain-like"/>
    <property type="match status" value="1"/>
</dbReference>
<dbReference type="NCBIfam" id="TIGR01646">
    <property type="entry name" value="vgr_GE"/>
    <property type="match status" value="1"/>
</dbReference>
<organism evidence="7 8">
    <name type="scientific">Nannocystis radixulma</name>
    <dbReference type="NCBI Taxonomy" id="2995305"/>
    <lineage>
        <taxon>Bacteria</taxon>
        <taxon>Pseudomonadati</taxon>
        <taxon>Myxococcota</taxon>
        <taxon>Polyangia</taxon>
        <taxon>Nannocystales</taxon>
        <taxon>Nannocystaceae</taxon>
        <taxon>Nannocystis</taxon>
    </lineage>
</organism>
<name>A0ABT5B587_9BACT</name>
<dbReference type="SUPFAM" id="SSF69349">
    <property type="entry name" value="Phage fibre proteins"/>
    <property type="match status" value="1"/>
</dbReference>
<keyword evidence="3" id="KW-0964">Secreted</keyword>
<comment type="subcellular location">
    <subcellularLocation>
        <location evidence="1">Secreted</location>
    </subcellularLocation>
</comment>
<dbReference type="InterPro" id="IPR006531">
    <property type="entry name" value="Gp5/Vgr_OB"/>
</dbReference>
<evidence type="ECO:0000256" key="4">
    <source>
        <dbReference type="SAM" id="MobiDB-lite"/>
    </source>
</evidence>
<reference evidence="7 8" key="1">
    <citation type="submission" date="2022-11" db="EMBL/GenBank/DDBJ databases">
        <title>Minimal conservation of predation-associated metabolite biosynthetic gene clusters underscores biosynthetic potential of Myxococcota including descriptions for ten novel species: Archangium lansinium sp. nov., Myxococcus landrumus sp. nov., Nannocystis bai.</title>
        <authorList>
            <person name="Ahearne A."/>
            <person name="Stevens C."/>
            <person name="Dowd S."/>
        </authorList>
    </citation>
    <scope>NUCLEOTIDE SEQUENCE [LARGE SCALE GENOMIC DNA]</scope>
    <source>
        <strain evidence="7 8">NCELM</strain>
    </source>
</reference>
<evidence type="ECO:0000313" key="8">
    <source>
        <dbReference type="Proteomes" id="UP001217838"/>
    </source>
</evidence>
<dbReference type="InterPro" id="IPR054030">
    <property type="entry name" value="Gp5_Vgr_C"/>
</dbReference>
<dbReference type="PANTHER" id="PTHR32305">
    <property type="match status" value="1"/>
</dbReference>
<dbReference type="InterPro" id="IPR050708">
    <property type="entry name" value="T6SS_VgrG/RHS"/>
</dbReference>
<feature type="region of interest" description="Disordered" evidence="4">
    <location>
        <begin position="624"/>
        <end position="649"/>
    </location>
</feature>
<dbReference type="InterPro" id="IPR037026">
    <property type="entry name" value="Vgr_OB-fold_dom_sf"/>
</dbReference>
<dbReference type="Pfam" id="PF05954">
    <property type="entry name" value="Phage_GPD"/>
    <property type="match status" value="1"/>
</dbReference>
<dbReference type="Gene3D" id="2.30.110.50">
    <property type="match status" value="1"/>
</dbReference>
<feature type="domain" description="Gp5/Type VI secretion system Vgr C-terminal trimerisation" evidence="6">
    <location>
        <begin position="469"/>
        <end position="560"/>
    </location>
</feature>
<comment type="caution">
    <text evidence="7">The sequence shown here is derived from an EMBL/GenBank/DDBJ whole genome shotgun (WGS) entry which is preliminary data.</text>
</comment>
<dbReference type="NCBIfam" id="TIGR03361">
    <property type="entry name" value="VI_Rhs_Vgr"/>
    <property type="match status" value="1"/>
</dbReference>
<comment type="similarity">
    <text evidence="2">Belongs to the VgrG protein family.</text>
</comment>
<dbReference type="Pfam" id="PF04717">
    <property type="entry name" value="Phage_base_V"/>
    <property type="match status" value="1"/>
</dbReference>
<proteinExistence type="inferred from homology"/>
<dbReference type="SUPFAM" id="SSF69279">
    <property type="entry name" value="Phage tail proteins"/>
    <property type="match status" value="2"/>
</dbReference>